<dbReference type="Proteomes" id="UP001597403">
    <property type="component" value="Unassembled WGS sequence"/>
</dbReference>
<keyword evidence="2" id="KW-1185">Reference proteome</keyword>
<evidence type="ECO:0000313" key="2">
    <source>
        <dbReference type="Proteomes" id="UP001597403"/>
    </source>
</evidence>
<protein>
    <submittedName>
        <fullName evidence="1">Baseplate assembly protein</fullName>
    </submittedName>
</protein>
<evidence type="ECO:0000313" key="1">
    <source>
        <dbReference type="EMBL" id="MFD1992517.1"/>
    </source>
</evidence>
<organism evidence="1 2">
    <name type="scientific">Paenibacillus nicotianae</name>
    <dbReference type="NCBI Taxonomy" id="1526551"/>
    <lineage>
        <taxon>Bacteria</taxon>
        <taxon>Bacillati</taxon>
        <taxon>Bacillota</taxon>
        <taxon>Bacilli</taxon>
        <taxon>Bacillales</taxon>
        <taxon>Paenibacillaceae</taxon>
        <taxon>Paenibacillus</taxon>
    </lineage>
</organism>
<name>A0ABW4V2I0_9BACL</name>
<comment type="caution">
    <text evidence="1">The sequence shown here is derived from an EMBL/GenBank/DDBJ whole genome shotgun (WGS) entry which is preliminary data.</text>
</comment>
<gene>
    <name evidence="1" type="ORF">ACFSGI_21300</name>
</gene>
<dbReference type="InterPro" id="IPR011749">
    <property type="entry name" value="CHP02243"/>
</dbReference>
<proteinExistence type="predicted"/>
<dbReference type="RefSeq" id="WP_204826205.1">
    <property type="nucleotide sequence ID" value="NZ_JBHUGF010000011.1"/>
</dbReference>
<accession>A0ABW4V2I0</accession>
<dbReference type="EMBL" id="JBHUGF010000011">
    <property type="protein sequence ID" value="MFD1992517.1"/>
    <property type="molecule type" value="Genomic_DNA"/>
</dbReference>
<dbReference type="NCBIfam" id="TIGR02243">
    <property type="entry name" value="putative baseplate assembly protein"/>
    <property type="match status" value="1"/>
</dbReference>
<sequence length="737" mass="84020">MLPNLNLDDRTYQEILDRARQSIHRLDPGWTDENTHDPGITMIELFAYITEAQQYYINRVTARNEFKFLKLLGVIPEPTKQAYAEIQVSGVERSRWLPEGTILSADRIDFETTQNLYLLPQKIERVVVQEDADSTMHAWEGIHSPEFYLFGNEAKQDSRFYIGLDSALPSDIPLHITFDLVEDAQFSRNTVNQDQEHIKPPVQLEWSYFGEWSEGQYGWNPLTILADYTRELTFDGSLYFQLTEPMVAHAVYPAVDTPRYWIRCVLHQSGYETPPILKHLLLNTIQAREGHTAIALERFDYDGSIGAKVQWLHRLAQEDEIEVRIREQNGWHIWHRIDDMEHAHSEERCYVVKKMQDGSVCIHFGDGNKGKVPSIGKRKIMLIAWEPSFRERRYIGQSNGMPVQHYRVASPGEKLAHLRIQVGTSDPSSNEMVWHHWQQVEDLDSSGSEDRHFQYDEYNGEIRFGDNEKGMIPAPAPTNNICLIAYTSGGGERGNIKNNTLTLLPQVESSSLQATNYRHGYGGQDAETLDQAKRRLSSDLHQINRAVTASDYEQIALRTPGLRVASVKALPLYVSGLVDYPNRKAAGQITLVVVPYGKGRPEPSPAYLHAVKQHMEQYRLLGTQLHVIGPQYMTVNIQAQLVVEPYCKNKISLFTDVLEKYFDPLRQQGEFGKSIRSSQLHNLLSRVPGVIYVQDVWIHVEGTGAKRDESGNVSIPPNGLAAGGDYNIELFTPNEIR</sequence>
<reference evidence="2" key="1">
    <citation type="journal article" date="2019" name="Int. J. Syst. Evol. Microbiol.">
        <title>The Global Catalogue of Microorganisms (GCM) 10K type strain sequencing project: providing services to taxonomists for standard genome sequencing and annotation.</title>
        <authorList>
            <consortium name="The Broad Institute Genomics Platform"/>
            <consortium name="The Broad Institute Genome Sequencing Center for Infectious Disease"/>
            <person name="Wu L."/>
            <person name="Ma J."/>
        </authorList>
    </citation>
    <scope>NUCLEOTIDE SEQUENCE [LARGE SCALE GENOMIC DNA]</scope>
    <source>
        <strain evidence="2">CGMCC 1.15067</strain>
    </source>
</reference>